<dbReference type="KEGG" id="hgi:ABY42_09160"/>
<dbReference type="InterPro" id="IPR017871">
    <property type="entry name" value="ABC_transporter-like_CS"/>
</dbReference>
<dbReference type="SUPFAM" id="SSF52540">
    <property type="entry name" value="P-loop containing nucleoside triphosphate hydrolases"/>
    <property type="match status" value="1"/>
</dbReference>
<dbReference type="PATRIC" id="fig|35746.4.peg.1943"/>
<dbReference type="GO" id="GO:0016020">
    <property type="term" value="C:membrane"/>
    <property type="evidence" value="ECO:0007669"/>
    <property type="project" value="InterPro"/>
</dbReference>
<proteinExistence type="predicted"/>
<dbReference type="InterPro" id="IPR005670">
    <property type="entry name" value="PstB-like"/>
</dbReference>
<dbReference type="GO" id="GO:0005315">
    <property type="term" value="F:phosphate transmembrane transporter activity"/>
    <property type="evidence" value="ECO:0007669"/>
    <property type="project" value="InterPro"/>
</dbReference>
<dbReference type="AlphaFoldDB" id="A0A0K1ITV6"/>
<evidence type="ECO:0000256" key="2">
    <source>
        <dbReference type="ARBA" id="ARBA00022475"/>
    </source>
</evidence>
<dbReference type="CDD" id="cd03260">
    <property type="entry name" value="ABC_PstB_phosphate_transporter"/>
    <property type="match status" value="1"/>
</dbReference>
<dbReference type="Pfam" id="PF00005">
    <property type="entry name" value="ABC_tran"/>
    <property type="match status" value="1"/>
</dbReference>
<dbReference type="GO" id="GO:0035435">
    <property type="term" value="P:phosphate ion transmembrane transport"/>
    <property type="evidence" value="ECO:0007669"/>
    <property type="project" value="InterPro"/>
</dbReference>
<dbReference type="InterPro" id="IPR003593">
    <property type="entry name" value="AAA+_ATPase"/>
</dbReference>
<evidence type="ECO:0000313" key="7">
    <source>
        <dbReference type="EMBL" id="AKU07901.1"/>
    </source>
</evidence>
<keyword evidence="2" id="KW-1003">Cell membrane</keyword>
<name>A0A0K1ITV6_HALGI</name>
<dbReference type="InterPro" id="IPR003439">
    <property type="entry name" value="ABC_transporter-like_ATP-bd"/>
</dbReference>
<dbReference type="GeneID" id="25246125"/>
<keyword evidence="2" id="KW-0472">Membrane</keyword>
<protein>
    <submittedName>
        <fullName evidence="7">Phosphate ABC transporter ATP-binding protein</fullName>
    </submittedName>
</protein>
<evidence type="ECO:0000256" key="3">
    <source>
        <dbReference type="ARBA" id="ARBA00022741"/>
    </source>
</evidence>
<dbReference type="InterPro" id="IPR027417">
    <property type="entry name" value="P-loop_NTPase"/>
</dbReference>
<dbReference type="SMART" id="SM00382">
    <property type="entry name" value="AAA"/>
    <property type="match status" value="1"/>
</dbReference>
<keyword evidence="3" id="KW-0547">Nucleotide-binding</keyword>
<evidence type="ECO:0000256" key="5">
    <source>
        <dbReference type="SAM" id="MobiDB-lite"/>
    </source>
</evidence>
<organism evidence="7 8">
    <name type="scientific">Haloferax gibbonsii</name>
    <dbReference type="NCBI Taxonomy" id="35746"/>
    <lineage>
        <taxon>Archaea</taxon>
        <taxon>Methanobacteriati</taxon>
        <taxon>Methanobacteriota</taxon>
        <taxon>Stenosarchaea group</taxon>
        <taxon>Halobacteria</taxon>
        <taxon>Halobacteriales</taxon>
        <taxon>Haloferacaceae</taxon>
        <taxon>Haloferax</taxon>
    </lineage>
</organism>
<evidence type="ECO:0000313" key="8">
    <source>
        <dbReference type="Proteomes" id="UP000066124"/>
    </source>
</evidence>
<dbReference type="PANTHER" id="PTHR43423:SF1">
    <property type="entry name" value="ABC TRANSPORTER I FAMILY MEMBER 17"/>
    <property type="match status" value="1"/>
</dbReference>
<feature type="domain" description="ABC transporter" evidence="6">
    <location>
        <begin position="36"/>
        <end position="282"/>
    </location>
</feature>
<dbReference type="PROSITE" id="PS50893">
    <property type="entry name" value="ABC_TRANSPORTER_2"/>
    <property type="match status" value="1"/>
</dbReference>
<dbReference type="EMBL" id="CP011947">
    <property type="protein sequence ID" value="AKU07901.1"/>
    <property type="molecule type" value="Genomic_DNA"/>
</dbReference>
<dbReference type="PROSITE" id="PS00211">
    <property type="entry name" value="ABC_TRANSPORTER_1"/>
    <property type="match status" value="1"/>
</dbReference>
<dbReference type="RefSeq" id="WP_050459255.1">
    <property type="nucleotide sequence ID" value="NZ_CP011947.1"/>
</dbReference>
<evidence type="ECO:0000256" key="1">
    <source>
        <dbReference type="ARBA" id="ARBA00022448"/>
    </source>
</evidence>
<accession>A0A0K1ITV6</accession>
<feature type="region of interest" description="Disordered" evidence="5">
    <location>
        <begin position="1"/>
        <end position="35"/>
    </location>
</feature>
<gene>
    <name evidence="7" type="ORF">ABY42_09160</name>
</gene>
<sequence length="288" mass="30664">MTTERPGTGGPGVGESDGSTAPDPASNGAGRGGTRLAAHDLGHGFGNGAVLEDISLAVEPGEILAVVGPSGTGKTTLFRLLAMFERPDEGTVEVGDDDVWTLSEARRLAVRRRVGMAFQTRSLFSTTVEENVSYGLRVRRSWSARVRDAVEGLFGRDEPSETVEKALRTVGMFDKVDRDAGSLSAGEAQRVAIARALAPDPDVLLLDEPTSNLDPRNTAAIESAMRAARDRGIAVALATHDMQQARRVSDRTAVILGGTCIESGPTDEVFESPDDDRVRQFVEGKLVY</sequence>
<dbReference type="PANTHER" id="PTHR43423">
    <property type="entry name" value="ABC TRANSPORTER I FAMILY MEMBER 17"/>
    <property type="match status" value="1"/>
</dbReference>
<dbReference type="Gene3D" id="3.40.50.300">
    <property type="entry name" value="P-loop containing nucleotide triphosphate hydrolases"/>
    <property type="match status" value="1"/>
</dbReference>
<reference evidence="8" key="1">
    <citation type="journal article" date="2015" name="J. Biotechnol.">
        <title>Complete genome sequence of Haloferax gibbonsii strain ARA6, a potential producer of polyhydroxyalkanoates and halocins isolated from Araruama, Rio de Janeiro, Brasil.</title>
        <authorList>
            <person name="Pinto L.H."/>
            <person name="D'Alincourt Carvalho-Assef A.P."/>
            <person name="Vieira R.P."/>
            <person name="Clementino M.M."/>
            <person name="Albano R.M."/>
        </authorList>
    </citation>
    <scope>NUCLEOTIDE SEQUENCE [LARGE SCALE GENOMIC DNA]</scope>
    <source>
        <strain evidence="8">ARA6</strain>
    </source>
</reference>
<dbReference type="GO" id="GO:0016887">
    <property type="term" value="F:ATP hydrolysis activity"/>
    <property type="evidence" value="ECO:0007669"/>
    <property type="project" value="InterPro"/>
</dbReference>
<dbReference type="GO" id="GO:0005524">
    <property type="term" value="F:ATP binding"/>
    <property type="evidence" value="ECO:0007669"/>
    <property type="project" value="UniProtKB-KW"/>
</dbReference>
<keyword evidence="4 7" id="KW-0067">ATP-binding</keyword>
<keyword evidence="1" id="KW-0813">Transport</keyword>
<evidence type="ECO:0000256" key="4">
    <source>
        <dbReference type="ARBA" id="ARBA00022840"/>
    </source>
</evidence>
<dbReference type="Proteomes" id="UP000066124">
    <property type="component" value="Chromosome"/>
</dbReference>
<evidence type="ECO:0000259" key="6">
    <source>
        <dbReference type="PROSITE" id="PS50893"/>
    </source>
</evidence>